<evidence type="ECO:0000256" key="2">
    <source>
        <dbReference type="ARBA" id="ARBA00022475"/>
    </source>
</evidence>
<keyword evidence="4" id="KW-0472">Membrane</keyword>
<keyword evidence="3" id="KW-0732">Signal</keyword>
<evidence type="ECO:0000313" key="8">
    <source>
        <dbReference type="Proteomes" id="UP000005442"/>
    </source>
</evidence>
<dbReference type="GO" id="GO:0005886">
    <property type="term" value="C:plasma membrane"/>
    <property type="evidence" value="ECO:0007669"/>
    <property type="project" value="UniProtKB-SubCell"/>
</dbReference>
<dbReference type="Gene3D" id="3.30.2030.20">
    <property type="match status" value="1"/>
</dbReference>
<evidence type="ECO:0000313" key="7">
    <source>
        <dbReference type="EMBL" id="AEV72564.1"/>
    </source>
</evidence>
<name>G8RNN4_MYCRN</name>
<dbReference type="AlphaFoldDB" id="G8RNN4"/>
<evidence type="ECO:0000256" key="4">
    <source>
        <dbReference type="ARBA" id="ARBA00023136"/>
    </source>
</evidence>
<evidence type="ECO:0000256" key="5">
    <source>
        <dbReference type="ARBA" id="ARBA00023139"/>
    </source>
</evidence>
<dbReference type="STRING" id="710685.MycrhN_1957"/>
<dbReference type="eggNOG" id="ENOG50344H5">
    <property type="taxonomic scope" value="Bacteria"/>
</dbReference>
<sequence length="183" mass="20111">MTIPTVFSRSGHIAVALVALTTLFLAGCDRPDYESPIVNQDGPVIDIAKLPDIEQTTTEMIDLIERVRLEVVRLVPASEPWEWNREQTGTGCEQNGQKGVRRYLRSLESKHSFDDAEWAIVFPAVKRLAAEAGLTDIAAPQNEPGNHDMRFSSDDGRTLMFGSRVASLITGDIACRAREGEGA</sequence>
<dbReference type="InterPro" id="IPR032018">
    <property type="entry name" value="LppA/LppB/LprP"/>
</dbReference>
<dbReference type="Proteomes" id="UP000005442">
    <property type="component" value="Chromosome"/>
</dbReference>
<evidence type="ECO:0008006" key="9">
    <source>
        <dbReference type="Google" id="ProtNLM"/>
    </source>
</evidence>
<dbReference type="Pfam" id="PF16708">
    <property type="entry name" value="LppA"/>
    <property type="match status" value="1"/>
</dbReference>
<proteinExistence type="predicted"/>
<gene>
    <name evidence="7" type="ordered locus">MycrhN_1957</name>
</gene>
<protein>
    <recommendedName>
        <fullName evidence="9">Lipoprotein LppV</fullName>
    </recommendedName>
</protein>
<accession>G8RNN4</accession>
<comment type="subcellular location">
    <subcellularLocation>
        <location evidence="1">Cell membrane</location>
        <topology evidence="1">Lipid-anchor</topology>
    </subcellularLocation>
</comment>
<evidence type="ECO:0000256" key="1">
    <source>
        <dbReference type="ARBA" id="ARBA00004193"/>
    </source>
</evidence>
<keyword evidence="5" id="KW-0564">Palmitate</keyword>
<dbReference type="KEGG" id="mrh:MycrhN_1957"/>
<dbReference type="PATRIC" id="fig|710685.3.peg.1967"/>
<organism evidence="7 8">
    <name type="scientific">Mycolicibacterium rhodesiae (strain NBB3)</name>
    <name type="common">Mycobacterium rhodesiae</name>
    <dbReference type="NCBI Taxonomy" id="710685"/>
    <lineage>
        <taxon>Bacteria</taxon>
        <taxon>Bacillati</taxon>
        <taxon>Actinomycetota</taxon>
        <taxon>Actinomycetes</taxon>
        <taxon>Mycobacteriales</taxon>
        <taxon>Mycobacteriaceae</taxon>
        <taxon>Mycolicibacterium</taxon>
    </lineage>
</organism>
<evidence type="ECO:0000256" key="6">
    <source>
        <dbReference type="ARBA" id="ARBA00023288"/>
    </source>
</evidence>
<dbReference type="RefSeq" id="WP_014210378.1">
    <property type="nucleotide sequence ID" value="NC_016604.1"/>
</dbReference>
<evidence type="ECO:0000256" key="3">
    <source>
        <dbReference type="ARBA" id="ARBA00022729"/>
    </source>
</evidence>
<keyword evidence="6" id="KW-0449">Lipoprotein</keyword>
<keyword evidence="8" id="KW-1185">Reference proteome</keyword>
<reference evidence="7 8" key="1">
    <citation type="submission" date="2011-12" db="EMBL/GenBank/DDBJ databases">
        <title>Complete sequence of Mycobacterium rhodesiae NBB3.</title>
        <authorList>
            <consortium name="US DOE Joint Genome Institute"/>
            <person name="Lucas S."/>
            <person name="Han J."/>
            <person name="Lapidus A."/>
            <person name="Cheng J.-F."/>
            <person name="Goodwin L."/>
            <person name="Pitluck S."/>
            <person name="Peters L."/>
            <person name="Mikhailova N."/>
            <person name="Gu W."/>
            <person name="Detter J.C."/>
            <person name="Han C."/>
            <person name="Tapia R."/>
            <person name="Land M."/>
            <person name="Hauser L."/>
            <person name="Kyrpides N."/>
            <person name="Ivanova N."/>
            <person name="Pagani I."/>
            <person name="Mattes T."/>
            <person name="Holmes A."/>
            <person name="Rutledge P."/>
            <person name="Paulsen I."/>
            <person name="Coleman N."/>
            <person name="Woyke T."/>
        </authorList>
    </citation>
    <scope>NUCLEOTIDE SEQUENCE [LARGE SCALE GENOMIC DNA]</scope>
    <source>
        <strain evidence="7 8">NBB3</strain>
    </source>
</reference>
<dbReference type="EMBL" id="CP003169">
    <property type="protein sequence ID" value="AEV72564.1"/>
    <property type="molecule type" value="Genomic_DNA"/>
</dbReference>
<dbReference type="HOGENOM" id="CLU_112047_1_0_11"/>
<keyword evidence="2" id="KW-1003">Cell membrane</keyword>
<dbReference type="OrthoDB" id="4728153at2"/>